<sequence>MDLFFSNMSFAQVSNKLKDIFKEILDIWRYPELSFE</sequence>
<reference evidence="1" key="1">
    <citation type="submission" date="2014-09" db="EMBL/GenBank/DDBJ databases">
        <authorList>
            <person name="Magalhaes I.L.F."/>
            <person name="Oliveira U."/>
            <person name="Santos F.R."/>
            <person name="Vidigal T.H.D.A."/>
            <person name="Brescovit A.D."/>
            <person name="Santos A.J."/>
        </authorList>
    </citation>
    <scope>NUCLEOTIDE SEQUENCE</scope>
    <source>
        <tissue evidence="1">Shoot tissue taken approximately 20 cm above the soil surface</tissue>
    </source>
</reference>
<protein>
    <submittedName>
        <fullName evidence="1">Uncharacterized protein</fullName>
    </submittedName>
</protein>
<evidence type="ECO:0000313" key="1">
    <source>
        <dbReference type="EMBL" id="JAD48828.1"/>
    </source>
</evidence>
<organism evidence="1">
    <name type="scientific">Arundo donax</name>
    <name type="common">Giant reed</name>
    <name type="synonym">Donax arundinaceus</name>
    <dbReference type="NCBI Taxonomy" id="35708"/>
    <lineage>
        <taxon>Eukaryota</taxon>
        <taxon>Viridiplantae</taxon>
        <taxon>Streptophyta</taxon>
        <taxon>Embryophyta</taxon>
        <taxon>Tracheophyta</taxon>
        <taxon>Spermatophyta</taxon>
        <taxon>Magnoliopsida</taxon>
        <taxon>Liliopsida</taxon>
        <taxon>Poales</taxon>
        <taxon>Poaceae</taxon>
        <taxon>PACMAD clade</taxon>
        <taxon>Arundinoideae</taxon>
        <taxon>Arundineae</taxon>
        <taxon>Arundo</taxon>
    </lineage>
</organism>
<name>A0A0A9AG15_ARUDO</name>
<dbReference type="EMBL" id="GBRH01249067">
    <property type="protein sequence ID" value="JAD48828.1"/>
    <property type="molecule type" value="Transcribed_RNA"/>
</dbReference>
<proteinExistence type="predicted"/>
<reference evidence="1" key="2">
    <citation type="journal article" date="2015" name="Data Brief">
        <title>Shoot transcriptome of the giant reed, Arundo donax.</title>
        <authorList>
            <person name="Barrero R.A."/>
            <person name="Guerrero F.D."/>
            <person name="Moolhuijzen P."/>
            <person name="Goolsby J.A."/>
            <person name="Tidwell J."/>
            <person name="Bellgard S.E."/>
            <person name="Bellgard M.I."/>
        </authorList>
    </citation>
    <scope>NUCLEOTIDE SEQUENCE</scope>
    <source>
        <tissue evidence="1">Shoot tissue taken approximately 20 cm above the soil surface</tissue>
    </source>
</reference>
<dbReference type="AlphaFoldDB" id="A0A0A9AG15"/>
<accession>A0A0A9AG15</accession>